<protein>
    <submittedName>
        <fullName evidence="3">ThiF family adenylyltransferase</fullName>
    </submittedName>
</protein>
<dbReference type="EMBL" id="VOHL01000001">
    <property type="protein sequence ID" value="TWS98863.1"/>
    <property type="molecule type" value="Genomic_DNA"/>
</dbReference>
<reference evidence="3 4" key="1">
    <citation type="submission" date="2019-08" db="EMBL/GenBank/DDBJ databases">
        <authorList>
            <person name="Lei W."/>
        </authorList>
    </citation>
    <scope>NUCLEOTIDE SEQUENCE [LARGE SCALE GENOMIC DNA]</scope>
    <source>
        <strain evidence="3 4">CCUG 66496</strain>
    </source>
</reference>
<feature type="domain" description="THIF-type NAD/FAD binding fold" evidence="2">
    <location>
        <begin position="117"/>
        <end position="361"/>
    </location>
</feature>
<dbReference type="GO" id="GO:0008641">
    <property type="term" value="F:ubiquitin-like modifier activating enzyme activity"/>
    <property type="evidence" value="ECO:0007669"/>
    <property type="project" value="InterPro"/>
</dbReference>
<proteinExistence type="predicted"/>
<evidence type="ECO:0000256" key="1">
    <source>
        <dbReference type="SAM" id="Phobius"/>
    </source>
</evidence>
<comment type="caution">
    <text evidence="3">The sequence shown here is derived from an EMBL/GenBank/DDBJ whole genome shotgun (WGS) entry which is preliminary data.</text>
</comment>
<dbReference type="GO" id="GO:0016779">
    <property type="term" value="F:nucleotidyltransferase activity"/>
    <property type="evidence" value="ECO:0007669"/>
    <property type="project" value="UniProtKB-KW"/>
</dbReference>
<dbReference type="InterPro" id="IPR000594">
    <property type="entry name" value="ThiF_NAD_FAD-bd"/>
</dbReference>
<dbReference type="Pfam" id="PF00899">
    <property type="entry name" value="ThiF"/>
    <property type="match status" value="1"/>
</dbReference>
<accession>A0A5C5SFD7</accession>
<dbReference type="GO" id="GO:0004792">
    <property type="term" value="F:thiosulfate-cyanide sulfurtransferase activity"/>
    <property type="evidence" value="ECO:0007669"/>
    <property type="project" value="TreeGrafter"/>
</dbReference>
<keyword evidence="1" id="KW-0812">Transmembrane</keyword>
<keyword evidence="1" id="KW-0472">Membrane</keyword>
<evidence type="ECO:0000259" key="2">
    <source>
        <dbReference type="Pfam" id="PF00899"/>
    </source>
</evidence>
<sequence>MKFPYFKKQLSLIPYGEKLSIGATPDFALEVTDPSGLVYEILCNCNGSNTIEDIYKKIKNKYKDLRIEEVTEIIDSLSSYPLILEDYAITVESSLTPREIERHSRTMNFLSNFDYLGTEKVNYMKKIINSNVLIVGLGGVGSSLAMNLAALGVQRLYGVDFDKVDLSNLNRQLLYSESDVGSLKSEAAKEKLDKFDSSIQFTTFQLEITCTEDVERLIKEFNIDFVFCAADQPSIWIYKWINEACHNTQTAWIYGGNSEASSYFQTIIPNETSCFNCRELNLKQFSAEGYFKYSEVKKHGYATQNNCLAATSSCITSFMIFDFIRHITKFESPRVVNQLFTLDYRDYTISYLPVEKNQMCNCQK</sequence>
<name>A0A5C5SFD7_9STRE</name>
<dbReference type="RefSeq" id="WP_146565846.1">
    <property type="nucleotide sequence ID" value="NZ_VOHL01000001.1"/>
</dbReference>
<dbReference type="InterPro" id="IPR045886">
    <property type="entry name" value="ThiF/MoeB/HesA"/>
</dbReference>
<keyword evidence="3" id="KW-0808">Transferase</keyword>
<dbReference type="SUPFAM" id="SSF69572">
    <property type="entry name" value="Activating enzymes of the ubiquitin-like proteins"/>
    <property type="match status" value="1"/>
</dbReference>
<dbReference type="PANTHER" id="PTHR10953">
    <property type="entry name" value="UBIQUITIN-ACTIVATING ENZYME E1"/>
    <property type="match status" value="1"/>
</dbReference>
<gene>
    <name evidence="3" type="ORF">FRX57_01240</name>
</gene>
<dbReference type="PANTHER" id="PTHR10953:SF102">
    <property type="entry name" value="ADENYLYLTRANSFERASE AND SULFURTRANSFERASE MOCS3"/>
    <property type="match status" value="1"/>
</dbReference>
<evidence type="ECO:0000313" key="4">
    <source>
        <dbReference type="Proteomes" id="UP000317430"/>
    </source>
</evidence>
<organism evidence="3 4">
    <name type="scientific">Streptococcus cuniculipharyngis</name>
    <dbReference type="NCBI Taxonomy" id="1562651"/>
    <lineage>
        <taxon>Bacteria</taxon>
        <taxon>Bacillati</taxon>
        <taxon>Bacillota</taxon>
        <taxon>Bacilli</taxon>
        <taxon>Lactobacillales</taxon>
        <taxon>Streptococcaceae</taxon>
        <taxon>Streptococcus</taxon>
    </lineage>
</organism>
<feature type="transmembrane region" description="Helical" evidence="1">
    <location>
        <begin position="132"/>
        <end position="153"/>
    </location>
</feature>
<dbReference type="GO" id="GO:0005737">
    <property type="term" value="C:cytoplasm"/>
    <property type="evidence" value="ECO:0007669"/>
    <property type="project" value="TreeGrafter"/>
</dbReference>
<keyword evidence="3" id="KW-0548">Nucleotidyltransferase</keyword>
<dbReference type="InterPro" id="IPR035985">
    <property type="entry name" value="Ubiquitin-activating_enz"/>
</dbReference>
<keyword evidence="4" id="KW-1185">Reference proteome</keyword>
<dbReference type="Proteomes" id="UP000317430">
    <property type="component" value="Unassembled WGS sequence"/>
</dbReference>
<dbReference type="AlphaFoldDB" id="A0A5C5SFD7"/>
<evidence type="ECO:0000313" key="3">
    <source>
        <dbReference type="EMBL" id="TWS98863.1"/>
    </source>
</evidence>
<keyword evidence="1" id="KW-1133">Transmembrane helix</keyword>
<dbReference type="Gene3D" id="3.40.50.720">
    <property type="entry name" value="NAD(P)-binding Rossmann-like Domain"/>
    <property type="match status" value="1"/>
</dbReference>
<dbReference type="OrthoDB" id="9804286at2"/>